<name>A0A6C0UJE1_9EURY</name>
<accession>A0A6C0UJE1</accession>
<feature type="domain" description="DUF7260" evidence="2">
    <location>
        <begin position="11"/>
        <end position="257"/>
    </location>
</feature>
<feature type="region of interest" description="Disordered" evidence="1">
    <location>
        <begin position="45"/>
        <end position="73"/>
    </location>
</feature>
<dbReference type="EMBL" id="CP048739">
    <property type="protein sequence ID" value="QIB75555.1"/>
    <property type="molecule type" value="Genomic_DNA"/>
</dbReference>
<dbReference type="Proteomes" id="UP000465846">
    <property type="component" value="Chromosome"/>
</dbReference>
<protein>
    <recommendedName>
        <fullName evidence="2">DUF7260 domain-containing protein</fullName>
    </recommendedName>
</protein>
<evidence type="ECO:0000313" key="4">
    <source>
        <dbReference type="Proteomes" id="UP000465846"/>
    </source>
</evidence>
<sequence length="268" mass="29698">MNQRRDFALQTEVAQARTRVQTERDALDDRASAFETFLDRVSNLAAEGPTSTPPSIAAGAGTQSRISRSGDDGCQRVRTAFDETIRPRSVDDMTGTESLMETIRVELTDDIALALAPTTRTSLTPELKRAIITEAEVGLAEANATRKALHREETILEAVLETVNEITSWIAEADETPLTALDFDALHRRHQTLARHREECERLAAERQAFLDGTTAHGAQAEVKHRFLVTFIYQELSSDYPVLSAVSRLAAACDECQRAVRAHLVRRV</sequence>
<dbReference type="GeneID" id="44080814"/>
<organism evidence="3 4">
    <name type="scientific">Halogeometricum borinquense</name>
    <dbReference type="NCBI Taxonomy" id="60847"/>
    <lineage>
        <taxon>Archaea</taxon>
        <taxon>Methanobacteriati</taxon>
        <taxon>Methanobacteriota</taxon>
        <taxon>Stenosarchaea group</taxon>
        <taxon>Halobacteria</taxon>
        <taxon>Halobacteriales</taxon>
        <taxon>Haloferacaceae</taxon>
        <taxon>Halogeometricum</taxon>
    </lineage>
</organism>
<dbReference type="InterPro" id="IPR055684">
    <property type="entry name" value="DUF7260"/>
</dbReference>
<reference evidence="3 4" key="1">
    <citation type="submission" date="2020-02" db="EMBL/GenBank/DDBJ databases">
        <title>Whole genome sequence of Halogeometricum borinquense strain wsp4.</title>
        <authorList>
            <person name="Verma D.K."/>
            <person name="Gopal K."/>
            <person name="Prasad E.S."/>
        </authorList>
    </citation>
    <scope>NUCLEOTIDE SEQUENCE [LARGE SCALE GENOMIC DNA]</scope>
    <source>
        <strain evidence="4">wsp4</strain>
    </source>
</reference>
<gene>
    <name evidence="3" type="ORF">G3I44_15395</name>
</gene>
<evidence type="ECO:0000313" key="3">
    <source>
        <dbReference type="EMBL" id="QIB75555.1"/>
    </source>
</evidence>
<dbReference type="AlphaFoldDB" id="A0A6C0UJE1"/>
<dbReference type="Pfam" id="PF23921">
    <property type="entry name" value="DUF7260"/>
    <property type="match status" value="1"/>
</dbReference>
<evidence type="ECO:0000259" key="2">
    <source>
        <dbReference type="Pfam" id="PF23921"/>
    </source>
</evidence>
<dbReference type="RefSeq" id="WP_163487321.1">
    <property type="nucleotide sequence ID" value="NZ_CP048739.1"/>
</dbReference>
<evidence type="ECO:0000256" key="1">
    <source>
        <dbReference type="SAM" id="MobiDB-lite"/>
    </source>
</evidence>
<proteinExistence type="predicted"/>